<dbReference type="RefSeq" id="WP_114620946.1">
    <property type="nucleotide sequence ID" value="NZ_PPTP01000006.1"/>
</dbReference>
<keyword evidence="2 4" id="KW-0808">Transferase</keyword>
<dbReference type="STRING" id="1034345.GCA_000236865_01756"/>
<evidence type="ECO:0000256" key="1">
    <source>
        <dbReference type="ARBA" id="ARBA00022603"/>
    </source>
</evidence>
<dbReference type="SUPFAM" id="SSF55315">
    <property type="entry name" value="L30e-like"/>
    <property type="match status" value="1"/>
</dbReference>
<dbReference type="Pfam" id="PF00588">
    <property type="entry name" value="SpoU_methylase"/>
    <property type="match status" value="1"/>
</dbReference>
<dbReference type="CDD" id="cd18095">
    <property type="entry name" value="SpoU-like_rRNA-MTase"/>
    <property type="match status" value="1"/>
</dbReference>
<dbReference type="PANTHER" id="PTHR43191">
    <property type="entry name" value="RRNA METHYLTRANSFERASE 3"/>
    <property type="match status" value="1"/>
</dbReference>
<dbReference type="GO" id="GO:0032259">
    <property type="term" value="P:methylation"/>
    <property type="evidence" value="ECO:0007669"/>
    <property type="project" value="UniProtKB-KW"/>
</dbReference>
<dbReference type="PANTHER" id="PTHR43191:SF12">
    <property type="entry name" value="RRNA METHYLASE"/>
    <property type="match status" value="1"/>
</dbReference>
<accession>A0A369L5G0</accession>
<evidence type="ECO:0000256" key="2">
    <source>
        <dbReference type="ARBA" id="ARBA00022679"/>
    </source>
</evidence>
<dbReference type="AlphaFoldDB" id="A0A369L5G0"/>
<dbReference type="InterPro" id="IPR029026">
    <property type="entry name" value="tRNA_m1G_MTases_N"/>
</dbReference>
<dbReference type="SUPFAM" id="SSF75217">
    <property type="entry name" value="alpha/beta knot"/>
    <property type="match status" value="1"/>
</dbReference>
<dbReference type="Proteomes" id="UP000253792">
    <property type="component" value="Unassembled WGS sequence"/>
</dbReference>
<gene>
    <name evidence="4" type="ORF">C1880_07605</name>
</gene>
<keyword evidence="5" id="KW-1185">Reference proteome</keyword>
<dbReference type="GO" id="GO:0003723">
    <property type="term" value="F:RNA binding"/>
    <property type="evidence" value="ECO:0007669"/>
    <property type="project" value="InterPro"/>
</dbReference>
<dbReference type="OrthoDB" id="3190829at2"/>
<reference evidence="4 5" key="1">
    <citation type="journal article" date="2018" name="Elife">
        <title>Discovery and characterization of a prevalent human gut bacterial enzyme sufficient for the inactivation of a family of plant toxins.</title>
        <authorList>
            <person name="Koppel N."/>
            <person name="Bisanz J.E."/>
            <person name="Pandelia M.E."/>
            <person name="Turnbaugh P.J."/>
            <person name="Balskus E.P."/>
        </authorList>
    </citation>
    <scope>NUCLEOTIDE SEQUENCE [LARGE SCALE GENOMIC DNA]</scope>
    <source>
        <strain evidence="5">anaerobia AP69FAA</strain>
    </source>
</reference>
<dbReference type="GO" id="GO:0008173">
    <property type="term" value="F:RNA methyltransferase activity"/>
    <property type="evidence" value="ECO:0007669"/>
    <property type="project" value="InterPro"/>
</dbReference>
<name>A0A369L5G0_9ACTN</name>
<dbReference type="InterPro" id="IPR029028">
    <property type="entry name" value="Alpha/beta_knot_MTases"/>
</dbReference>
<dbReference type="GO" id="GO:0006396">
    <property type="term" value="P:RNA processing"/>
    <property type="evidence" value="ECO:0007669"/>
    <property type="project" value="InterPro"/>
</dbReference>
<dbReference type="InterPro" id="IPR001537">
    <property type="entry name" value="SpoU_MeTrfase"/>
</dbReference>
<proteinExistence type="predicted"/>
<feature type="domain" description="tRNA/rRNA methyltransferase SpoU type" evidence="3">
    <location>
        <begin position="125"/>
        <end position="270"/>
    </location>
</feature>
<comment type="caution">
    <text evidence="4">The sequence shown here is derived from an EMBL/GenBank/DDBJ whole genome shotgun (WGS) entry which is preliminary data.</text>
</comment>
<keyword evidence="1 4" id="KW-0489">Methyltransferase</keyword>
<evidence type="ECO:0000313" key="4">
    <source>
        <dbReference type="EMBL" id="RDB55081.1"/>
    </source>
</evidence>
<protein>
    <submittedName>
        <fullName evidence="4">rRNA methyltransferase</fullName>
    </submittedName>
</protein>
<dbReference type="EMBL" id="PPTP01000006">
    <property type="protein sequence ID" value="RDB55081.1"/>
    <property type="molecule type" value="Genomic_DNA"/>
</dbReference>
<dbReference type="InterPro" id="IPR029064">
    <property type="entry name" value="Ribosomal_eL30-like_sf"/>
</dbReference>
<evidence type="ECO:0000313" key="5">
    <source>
        <dbReference type="Proteomes" id="UP000253792"/>
    </source>
</evidence>
<dbReference type="Gene3D" id="3.40.1280.10">
    <property type="match status" value="1"/>
</dbReference>
<organism evidence="4 5">
    <name type="scientific">Senegalimassilia anaerobia</name>
    <dbReference type="NCBI Taxonomy" id="1473216"/>
    <lineage>
        <taxon>Bacteria</taxon>
        <taxon>Bacillati</taxon>
        <taxon>Actinomycetota</taxon>
        <taxon>Coriobacteriia</taxon>
        <taxon>Coriobacteriales</taxon>
        <taxon>Coriobacteriaceae</taxon>
        <taxon>Senegalimassilia</taxon>
    </lineage>
</organism>
<dbReference type="Gene3D" id="3.30.1330.30">
    <property type="match status" value="1"/>
</dbReference>
<dbReference type="InterPro" id="IPR051259">
    <property type="entry name" value="rRNA_Methyltransferase"/>
</dbReference>
<evidence type="ECO:0000259" key="3">
    <source>
        <dbReference type="Pfam" id="PF00588"/>
    </source>
</evidence>
<sequence length="276" mass="29348">MPYEHLTCVNDARLVPYARVRDADLAAWPDAPAGLFMAESRAVIAAAIAAGVRPRSFLVSESWADDAAPLARKLLAQHPDCPALCVSDSLFSQVTGYKIVRGPVAAFERPALPDPAQLLASARRIAVLEDVGNYANIGSAFRAAHAFGIDAVLVTPSCHDPLFRRASRTSQGTVLQVPWTRIGTQRQWAAEGVPLLHAAGFKVAALALEDRSLALGDPRLAECERLAMVLGTEGAGLFPSTIAACDYTVKIPMAHGVDSLNVAAASAVAFWELRAR</sequence>